<reference evidence="9" key="1">
    <citation type="submission" date="2020-07" db="EMBL/GenBank/DDBJ databases">
        <title>Ethylene signaling mediates host invasion by parasitic plants.</title>
        <authorList>
            <person name="Yoshida S."/>
        </authorList>
    </citation>
    <scope>NUCLEOTIDE SEQUENCE</scope>
    <source>
        <strain evidence="9">Okayama</strain>
    </source>
</reference>
<dbReference type="FunFam" id="1.20.1310.10:FF:000021">
    <property type="entry name" value="Cullin-1, putative"/>
    <property type="match status" value="1"/>
</dbReference>
<dbReference type="GO" id="GO:0009867">
    <property type="term" value="P:jasmonic acid mediated signaling pathway"/>
    <property type="evidence" value="ECO:0007669"/>
    <property type="project" value="UniProtKB-ARBA"/>
</dbReference>
<evidence type="ECO:0000256" key="3">
    <source>
        <dbReference type="ARBA" id="ARBA00022786"/>
    </source>
</evidence>
<dbReference type="PANTHER" id="PTHR11932">
    <property type="entry name" value="CULLIN"/>
    <property type="match status" value="1"/>
</dbReference>
<dbReference type="Gene3D" id="1.20.1310.10">
    <property type="entry name" value="Cullin Repeats"/>
    <property type="match status" value="4"/>
</dbReference>
<organism evidence="9 10">
    <name type="scientific">Phtheirospermum japonicum</name>
    <dbReference type="NCBI Taxonomy" id="374723"/>
    <lineage>
        <taxon>Eukaryota</taxon>
        <taxon>Viridiplantae</taxon>
        <taxon>Streptophyta</taxon>
        <taxon>Embryophyta</taxon>
        <taxon>Tracheophyta</taxon>
        <taxon>Spermatophyta</taxon>
        <taxon>Magnoliopsida</taxon>
        <taxon>eudicotyledons</taxon>
        <taxon>Gunneridae</taxon>
        <taxon>Pentapetalae</taxon>
        <taxon>asterids</taxon>
        <taxon>lamiids</taxon>
        <taxon>Lamiales</taxon>
        <taxon>Orobanchaceae</taxon>
        <taxon>Orobanchaceae incertae sedis</taxon>
        <taxon>Phtheirospermum</taxon>
    </lineage>
</organism>
<dbReference type="GO" id="GO:0006511">
    <property type="term" value="P:ubiquitin-dependent protein catabolic process"/>
    <property type="evidence" value="ECO:0007669"/>
    <property type="project" value="InterPro"/>
</dbReference>
<evidence type="ECO:0000256" key="6">
    <source>
        <dbReference type="PROSITE-ProRule" id="PRU00330"/>
    </source>
</evidence>
<dbReference type="Pfam" id="PF26557">
    <property type="entry name" value="Cullin_AB"/>
    <property type="match status" value="1"/>
</dbReference>
<evidence type="ECO:0000256" key="2">
    <source>
        <dbReference type="ARBA" id="ARBA00022499"/>
    </source>
</evidence>
<dbReference type="FunFam" id="1.20.1310.10:FF:000013">
    <property type="entry name" value="Cullin-1 like"/>
    <property type="match status" value="1"/>
</dbReference>
<evidence type="ECO:0000313" key="9">
    <source>
        <dbReference type="EMBL" id="GFQ06157.1"/>
    </source>
</evidence>
<dbReference type="InterPro" id="IPR001373">
    <property type="entry name" value="Cullin_N"/>
</dbReference>
<evidence type="ECO:0000259" key="8">
    <source>
        <dbReference type="PROSITE" id="PS50069"/>
    </source>
</evidence>
<dbReference type="SMART" id="SM00182">
    <property type="entry name" value="CULLIN"/>
    <property type="match status" value="1"/>
</dbReference>
<dbReference type="Gene3D" id="3.30.230.130">
    <property type="entry name" value="Cullin, Chain C, Domain 2"/>
    <property type="match status" value="1"/>
</dbReference>
<evidence type="ECO:0000313" key="10">
    <source>
        <dbReference type="Proteomes" id="UP000653305"/>
    </source>
</evidence>
<evidence type="ECO:0000256" key="7">
    <source>
        <dbReference type="RuleBase" id="RU003829"/>
    </source>
</evidence>
<dbReference type="InterPro" id="IPR059120">
    <property type="entry name" value="Cullin-like_AB"/>
</dbReference>
<dbReference type="InterPro" id="IPR045093">
    <property type="entry name" value="Cullin"/>
</dbReference>
<dbReference type="SUPFAM" id="SSF46785">
    <property type="entry name" value="Winged helix' DNA-binding domain"/>
    <property type="match status" value="1"/>
</dbReference>
<feature type="domain" description="Cullin family profile" evidence="8">
    <location>
        <begin position="388"/>
        <end position="618"/>
    </location>
</feature>
<dbReference type="SMART" id="SM00884">
    <property type="entry name" value="Cullin_Nedd8"/>
    <property type="match status" value="1"/>
</dbReference>
<dbReference type="EMBL" id="BMAC01001174">
    <property type="protein sequence ID" value="GFQ06157.1"/>
    <property type="molecule type" value="Genomic_DNA"/>
</dbReference>
<dbReference type="InterPro" id="IPR016158">
    <property type="entry name" value="Cullin_homology"/>
</dbReference>
<dbReference type="InterPro" id="IPR036388">
    <property type="entry name" value="WH-like_DNA-bd_sf"/>
</dbReference>
<dbReference type="PROSITE" id="PS01256">
    <property type="entry name" value="CULLIN_1"/>
    <property type="match status" value="1"/>
</dbReference>
<dbReference type="SUPFAM" id="SSF75632">
    <property type="entry name" value="Cullin homology domain"/>
    <property type="match status" value="1"/>
</dbReference>
<keyword evidence="3" id="KW-0833">Ubl conjugation pathway</keyword>
<accession>A0A830D3D1</accession>
<dbReference type="Proteomes" id="UP000653305">
    <property type="component" value="Unassembled WGS sequence"/>
</dbReference>
<keyword evidence="10" id="KW-1185">Reference proteome</keyword>
<sequence>MAMNQRNTIDLDQGWDFMQKGITKLKNILEGQPEPQFSSEDYMMLYTTIYNMCTQKPPHDYSQQLYDKYREAFEEYITSTVLPSLREKHDEFMLRELVKRWLNHKIMVRWLSRFFYYLDRYFIARRSLPALKEVGLTCFRDLVYQELNVKVRDAVISLIDQEREGEQIDRALLKNILDIFVEIGMGQMDYYDKDFEEAMLNDTAAYYSRKASNWILEDSCPDYMLKAEECLRREKDRVSHYLHSSSETKLLEKVQHELLTVYVTQLLEKEHSGCHALLRDDKVEDLSRMYRLFSKIPRGLEPVANIFKQHVTTEGTALVKQAEDAASTKKAERRDVGIQEQVFVRKVIELHDKFMAYVNECFLNHTLFHKALKEAFEVFCNKGVAGSSSAELLATFCDNILKKGGSERLSDEAIEETLEKVVKLLAYISDKDLFAEFYRKKLARRLLFDKSANDEHERSILTKLKQQCGAQFTSKKEGMVTDLTLAKENQASFEEYLGNNPNANPGIDLTVTVLTTGFWPSYKTFDLNLPSEMVKCVEVFREFYQTKTKHRKLTFIYSLGTCHISGKFDAKTIELIVTTSQAAALMLFNASDRLSYQEIVTQLNLSDDDVVRMLHSLSCAKYKILNKEPNTKTISPTDIFEFNSKFTDKMRRIKIPLPPVDEKKKVIEDVDKDRRYAIDASIVRIMKSRKVLGYQQLVAECVEQLIRMFKPDVKVIKKRIEDLITRDYLERDKDNPNLFKYLA</sequence>
<dbReference type="AlphaFoldDB" id="A0A830D3D1"/>
<dbReference type="FunFam" id="1.20.1310.10:FF:000025">
    <property type="entry name" value="Cullin-1, putative"/>
    <property type="match status" value="1"/>
</dbReference>
<dbReference type="OrthoDB" id="27073at2759"/>
<protein>
    <recommendedName>
        <fullName evidence="5">Cullin-1</fullName>
    </recommendedName>
</protein>
<keyword evidence="2" id="KW-1017">Isopeptide bond</keyword>
<dbReference type="FunFam" id="3.30.230.130:FF:000005">
    <property type="entry name" value="Cullin-1 like"/>
    <property type="match status" value="1"/>
</dbReference>
<dbReference type="InterPro" id="IPR036390">
    <property type="entry name" value="WH_DNA-bd_sf"/>
</dbReference>
<keyword evidence="4" id="KW-0832">Ubl conjugation</keyword>
<comment type="similarity">
    <text evidence="1 6 7">Belongs to the cullin family.</text>
</comment>
<dbReference type="Pfam" id="PF10557">
    <property type="entry name" value="Cullin_Nedd8"/>
    <property type="match status" value="1"/>
</dbReference>
<evidence type="ECO:0000256" key="4">
    <source>
        <dbReference type="ARBA" id="ARBA00022843"/>
    </source>
</evidence>
<gene>
    <name evidence="9" type="ORF">PHJA_002759700</name>
</gene>
<dbReference type="GO" id="GO:0031625">
    <property type="term" value="F:ubiquitin protein ligase binding"/>
    <property type="evidence" value="ECO:0007669"/>
    <property type="project" value="InterPro"/>
</dbReference>
<evidence type="ECO:0000256" key="5">
    <source>
        <dbReference type="ARBA" id="ARBA00069612"/>
    </source>
</evidence>
<dbReference type="SUPFAM" id="SSF74788">
    <property type="entry name" value="Cullin repeat-like"/>
    <property type="match status" value="1"/>
</dbReference>
<dbReference type="FunFam" id="1.10.10.10:FF:000503">
    <property type="entry name" value="Cullin-1"/>
    <property type="match status" value="1"/>
</dbReference>
<dbReference type="PROSITE" id="PS50069">
    <property type="entry name" value="CULLIN_2"/>
    <property type="match status" value="1"/>
</dbReference>
<dbReference type="InterPro" id="IPR016159">
    <property type="entry name" value="Cullin_repeat-like_dom_sf"/>
</dbReference>
<name>A0A830D3D1_9LAMI</name>
<dbReference type="GO" id="GO:0031461">
    <property type="term" value="C:cullin-RING ubiquitin ligase complex"/>
    <property type="evidence" value="ECO:0007669"/>
    <property type="project" value="InterPro"/>
</dbReference>
<dbReference type="InterPro" id="IPR036317">
    <property type="entry name" value="Cullin_homology_sf"/>
</dbReference>
<evidence type="ECO:0000256" key="1">
    <source>
        <dbReference type="ARBA" id="ARBA00006019"/>
    </source>
</evidence>
<comment type="caution">
    <text evidence="9">The sequence shown here is derived from an EMBL/GenBank/DDBJ whole genome shotgun (WGS) entry which is preliminary data.</text>
</comment>
<dbReference type="Gene3D" id="1.10.10.10">
    <property type="entry name" value="Winged helix-like DNA-binding domain superfamily/Winged helix DNA-binding domain"/>
    <property type="match status" value="1"/>
</dbReference>
<dbReference type="InterPro" id="IPR016157">
    <property type="entry name" value="Cullin_CS"/>
</dbReference>
<dbReference type="Pfam" id="PF00888">
    <property type="entry name" value="Cullin"/>
    <property type="match status" value="1"/>
</dbReference>
<dbReference type="InterPro" id="IPR019559">
    <property type="entry name" value="Cullin_neddylation_domain"/>
</dbReference>
<dbReference type="FunFam" id="1.20.1310.10:FF:000020">
    <property type="entry name" value="Cullin-1, putative"/>
    <property type="match status" value="1"/>
</dbReference>
<proteinExistence type="inferred from homology"/>